<organism evidence="3 4">
    <name type="scientific">Acrobeloides nanus</name>
    <dbReference type="NCBI Taxonomy" id="290746"/>
    <lineage>
        <taxon>Eukaryota</taxon>
        <taxon>Metazoa</taxon>
        <taxon>Ecdysozoa</taxon>
        <taxon>Nematoda</taxon>
        <taxon>Chromadorea</taxon>
        <taxon>Rhabditida</taxon>
        <taxon>Tylenchina</taxon>
        <taxon>Cephalobomorpha</taxon>
        <taxon>Cephaloboidea</taxon>
        <taxon>Cephalobidae</taxon>
        <taxon>Acrobeloides</taxon>
    </lineage>
</organism>
<keyword evidence="3" id="KW-1185">Reference proteome</keyword>
<evidence type="ECO:0000313" key="4">
    <source>
        <dbReference type="WBParaSite" id="ACRNAN_scaffold3440.g30302.t1"/>
    </source>
</evidence>
<dbReference type="InterPro" id="IPR020845">
    <property type="entry name" value="AMP-binding_CS"/>
</dbReference>
<dbReference type="Gene3D" id="3.40.50.12780">
    <property type="entry name" value="N-terminal domain of ligase-like"/>
    <property type="match status" value="1"/>
</dbReference>
<dbReference type="Pfam" id="PF00501">
    <property type="entry name" value="AMP-binding"/>
    <property type="match status" value="1"/>
</dbReference>
<dbReference type="AlphaFoldDB" id="A0A914DQ26"/>
<dbReference type="GO" id="GO:0006631">
    <property type="term" value="P:fatty acid metabolic process"/>
    <property type="evidence" value="ECO:0007669"/>
    <property type="project" value="TreeGrafter"/>
</dbReference>
<dbReference type="PANTHER" id="PTHR43201:SF8">
    <property type="entry name" value="ACYL-COA SYNTHETASE FAMILY MEMBER 3"/>
    <property type="match status" value="1"/>
</dbReference>
<dbReference type="PANTHER" id="PTHR43201">
    <property type="entry name" value="ACYL-COA SYNTHETASE"/>
    <property type="match status" value="1"/>
</dbReference>
<dbReference type="SUPFAM" id="SSF56801">
    <property type="entry name" value="Acetyl-CoA synthetase-like"/>
    <property type="match status" value="1"/>
</dbReference>
<sequence>MALYLATLRLGAVYVPLNPDYTAHESQHFVTDTEPKLMVTLNMESDKHFQEKLQVIHESVIQQEASKFSPELEVENVDPNDIACMVYTSGTTGLPKGAMLTHGGLKANAEALPELYLAISFNSALPI</sequence>
<reference evidence="4" key="1">
    <citation type="submission" date="2022-11" db="UniProtKB">
        <authorList>
            <consortium name="WormBaseParasite"/>
        </authorList>
    </citation>
    <scope>IDENTIFICATION</scope>
</reference>
<dbReference type="PROSITE" id="PS00455">
    <property type="entry name" value="AMP_BINDING"/>
    <property type="match status" value="1"/>
</dbReference>
<evidence type="ECO:0000313" key="3">
    <source>
        <dbReference type="Proteomes" id="UP000887540"/>
    </source>
</evidence>
<dbReference type="GO" id="GO:0031956">
    <property type="term" value="F:medium-chain fatty acid-CoA ligase activity"/>
    <property type="evidence" value="ECO:0007669"/>
    <property type="project" value="TreeGrafter"/>
</dbReference>
<feature type="domain" description="AMP-dependent synthetase/ligase" evidence="2">
    <location>
        <begin position="2"/>
        <end position="112"/>
    </location>
</feature>
<evidence type="ECO:0000256" key="1">
    <source>
        <dbReference type="ARBA" id="ARBA00006432"/>
    </source>
</evidence>
<dbReference type="InterPro" id="IPR042099">
    <property type="entry name" value="ANL_N_sf"/>
</dbReference>
<dbReference type="WBParaSite" id="ACRNAN_scaffold3440.g30302.t1">
    <property type="protein sequence ID" value="ACRNAN_scaffold3440.g30302.t1"/>
    <property type="gene ID" value="ACRNAN_scaffold3440.g30302"/>
</dbReference>
<dbReference type="InterPro" id="IPR000873">
    <property type="entry name" value="AMP-dep_synth/lig_dom"/>
</dbReference>
<evidence type="ECO:0000259" key="2">
    <source>
        <dbReference type="Pfam" id="PF00501"/>
    </source>
</evidence>
<accession>A0A914DQ26</accession>
<dbReference type="Proteomes" id="UP000887540">
    <property type="component" value="Unplaced"/>
</dbReference>
<comment type="similarity">
    <text evidence="1">Belongs to the ATP-dependent AMP-binding enzyme family.</text>
</comment>
<proteinExistence type="inferred from homology"/>
<protein>
    <submittedName>
        <fullName evidence="4">AMP-dependent synthetase/ligase domain-containing protein</fullName>
    </submittedName>
</protein>
<name>A0A914DQ26_9BILA</name>